<sequence>MRLADFMGLLAAQFEGTRAPAVGAVPRGSPGLVDSTEALHALLKASLTQPVTLQVPLRSLPTDKADRKKHKHKKNRGQKGCQATAEVKPAASAQAEGNGRRNTADAAPRDVVPPSTDPPPAQRIMELAAALTAQPAESFLANTALARAVLGAITELVLEDEHLAPGGPGW</sequence>
<reference evidence="2" key="1">
    <citation type="journal article" date="2022" name="bioRxiv">
        <title>Genomics of Preaxostyla Flagellates Illuminates Evolutionary Transitions and the Path Towards Mitochondrial Loss.</title>
        <authorList>
            <person name="Novak L.V.F."/>
            <person name="Treitli S.C."/>
            <person name="Pyrih J."/>
            <person name="Halakuc P."/>
            <person name="Pipaliya S.V."/>
            <person name="Vacek V."/>
            <person name="Brzon O."/>
            <person name="Soukal P."/>
            <person name="Eme L."/>
            <person name="Dacks J.B."/>
            <person name="Karnkowska A."/>
            <person name="Elias M."/>
            <person name="Hampl V."/>
        </authorList>
    </citation>
    <scope>NUCLEOTIDE SEQUENCE</scope>
    <source>
        <strain evidence="2">RCP-MX</strain>
    </source>
</reference>
<feature type="compositionally biased region" description="Basic residues" evidence="1">
    <location>
        <begin position="67"/>
        <end position="77"/>
    </location>
</feature>
<name>A0ABQ8UC91_9EUKA</name>
<gene>
    <name evidence="2" type="ORF">PAPYR_10858</name>
</gene>
<accession>A0ABQ8UC91</accession>
<organism evidence="2 3">
    <name type="scientific">Paratrimastix pyriformis</name>
    <dbReference type="NCBI Taxonomy" id="342808"/>
    <lineage>
        <taxon>Eukaryota</taxon>
        <taxon>Metamonada</taxon>
        <taxon>Preaxostyla</taxon>
        <taxon>Paratrimastigidae</taxon>
        <taxon>Paratrimastix</taxon>
    </lineage>
</organism>
<keyword evidence="3" id="KW-1185">Reference proteome</keyword>
<evidence type="ECO:0000313" key="2">
    <source>
        <dbReference type="EMBL" id="KAJ4454440.1"/>
    </source>
</evidence>
<evidence type="ECO:0000313" key="3">
    <source>
        <dbReference type="Proteomes" id="UP001141327"/>
    </source>
</evidence>
<dbReference type="Proteomes" id="UP001141327">
    <property type="component" value="Unassembled WGS sequence"/>
</dbReference>
<feature type="region of interest" description="Disordered" evidence="1">
    <location>
        <begin position="57"/>
        <end position="121"/>
    </location>
</feature>
<proteinExistence type="predicted"/>
<comment type="caution">
    <text evidence="2">The sequence shown here is derived from an EMBL/GenBank/DDBJ whole genome shotgun (WGS) entry which is preliminary data.</text>
</comment>
<evidence type="ECO:0000256" key="1">
    <source>
        <dbReference type="SAM" id="MobiDB-lite"/>
    </source>
</evidence>
<dbReference type="EMBL" id="JAPMOS010000157">
    <property type="protein sequence ID" value="KAJ4454440.1"/>
    <property type="molecule type" value="Genomic_DNA"/>
</dbReference>
<protein>
    <submittedName>
        <fullName evidence="2">Uncharacterized protein</fullName>
    </submittedName>
</protein>